<sequence length="644" mass="70385">MFTKWIYRYEQTLTLVAFIAIVAGILIRIFLKDIAVMGDALLIFATAIAMLPIGLRAIQALRFKMFSIELLISIAVIGALFIGEFIEAAVVTFLFLFGSYLEKKTLERTRRSIQSLTELSPEEALIKQADGSRTLVSIEEVSKGDRIILTAGSRVPVDGHIIEGEGTFNEASITGESVPLTKRQQDTLYSSTILESGYVEMIADKVGEDTAFAKIIDLIEEAQETKSNTERFLDRFAKWYTPAVIVLATIVGLITWNLHLAITFLVIACPGALIIGAPVSSVAGIGNGAKHGVLIKGSDIMETLAHIDVMVFDKTGTLTKGQPELLRVQTYNNPPHDLLGLIGTLEQTSEHHLAHAITSYAEQHHVLTDYVVESTTPIKGKGIAGQVDHQQLVVGNRALMQDHHIDISQAEQDALYEEQTGHTLVFAAINGKLAAVLSIKDEVREDAKQAIDLMKQHGVERTIMLTGDNAHTARVIAEQLDIDEVEAGLLPEDKTAYVKQLQNQGYHVAMAGDGINDAPAIATADIGLAMGNGGTDISMETADIVLMADRLKQYAHAFLLAKATHLNIKQNIWIAMLTVFALLIGVLLGGVNLAIGMFIHEASVLVVIFNAMRLIKFKIKGEDLNETTQTTIRNPDMPYLYQEN</sequence>
<evidence type="ECO:0000256" key="8">
    <source>
        <dbReference type="ARBA" id="ARBA00022967"/>
    </source>
</evidence>
<evidence type="ECO:0000256" key="5">
    <source>
        <dbReference type="ARBA" id="ARBA00022553"/>
    </source>
</evidence>
<dbReference type="SUPFAM" id="SSF81665">
    <property type="entry name" value="Calcium ATPase, transmembrane domain M"/>
    <property type="match status" value="1"/>
</dbReference>
<dbReference type="Gene3D" id="3.40.1110.10">
    <property type="entry name" value="Calcium-transporting ATPase, cytoplasmic domain N"/>
    <property type="match status" value="1"/>
</dbReference>
<keyword evidence="5" id="KW-0597">Phosphoprotein</keyword>
<feature type="transmembrane region" description="Helical" evidence="14">
    <location>
        <begin position="262"/>
        <end position="286"/>
    </location>
</feature>
<evidence type="ECO:0000256" key="9">
    <source>
        <dbReference type="ARBA" id="ARBA00022989"/>
    </source>
</evidence>
<evidence type="ECO:0000256" key="12">
    <source>
        <dbReference type="ARBA" id="ARBA00039103"/>
    </source>
</evidence>
<keyword evidence="10" id="KW-0406">Ion transport</keyword>
<dbReference type="EMBL" id="CACRUO010000020">
    <property type="protein sequence ID" value="VYT85392.1"/>
    <property type="molecule type" value="Genomic_DNA"/>
</dbReference>
<evidence type="ECO:0000256" key="3">
    <source>
        <dbReference type="ARBA" id="ARBA00022448"/>
    </source>
</evidence>
<feature type="transmembrane region" description="Helical" evidence="14">
    <location>
        <begin position="70"/>
        <end position="101"/>
    </location>
</feature>
<keyword evidence="4" id="KW-0104">Cadmium</keyword>
<evidence type="ECO:0000256" key="6">
    <source>
        <dbReference type="ARBA" id="ARBA00022692"/>
    </source>
</evidence>
<keyword evidence="16" id="KW-0378">Hydrolase</keyword>
<feature type="transmembrane region" description="Helical" evidence="14">
    <location>
        <begin position="40"/>
        <end position="58"/>
    </location>
</feature>
<gene>
    <name evidence="16" type="primary">cadA</name>
    <name evidence="16" type="ORF">SSLFYP27_00802</name>
</gene>
<dbReference type="RefSeq" id="WP_156666545.1">
    <property type="nucleotide sequence ID" value="NZ_CACRUO010000020.1"/>
</dbReference>
<keyword evidence="14" id="KW-0547">Nucleotide-binding</keyword>
<dbReference type="NCBIfam" id="TIGR01525">
    <property type="entry name" value="ATPase-IB_hvy"/>
    <property type="match status" value="1"/>
</dbReference>
<dbReference type="NCBIfam" id="TIGR01511">
    <property type="entry name" value="ATPase-IB1_Cu"/>
    <property type="match status" value="1"/>
</dbReference>
<name>A0A6N3AAJ1_STASI</name>
<keyword evidence="8" id="KW-1278">Translocase</keyword>
<evidence type="ECO:0000256" key="14">
    <source>
        <dbReference type="RuleBase" id="RU362081"/>
    </source>
</evidence>
<dbReference type="InterPro" id="IPR036412">
    <property type="entry name" value="HAD-like_sf"/>
</dbReference>
<evidence type="ECO:0000256" key="1">
    <source>
        <dbReference type="ARBA" id="ARBA00004651"/>
    </source>
</evidence>
<dbReference type="FunFam" id="2.70.150.10:FF:000002">
    <property type="entry name" value="Copper-transporting ATPase 1, putative"/>
    <property type="match status" value="1"/>
</dbReference>
<dbReference type="EC" id="7.2.2.21" evidence="12"/>
<dbReference type="InterPro" id="IPR059000">
    <property type="entry name" value="ATPase_P-type_domA"/>
</dbReference>
<proteinExistence type="inferred from homology"/>
<comment type="catalytic activity">
    <reaction evidence="13">
        <text>Cd(2+)(in) + ATP + H2O = Cd(2+)(out) + ADP + phosphate + H(+)</text>
        <dbReference type="Rhea" id="RHEA:12132"/>
        <dbReference type="ChEBI" id="CHEBI:15377"/>
        <dbReference type="ChEBI" id="CHEBI:15378"/>
        <dbReference type="ChEBI" id="CHEBI:30616"/>
        <dbReference type="ChEBI" id="CHEBI:43474"/>
        <dbReference type="ChEBI" id="CHEBI:48775"/>
        <dbReference type="ChEBI" id="CHEBI:456216"/>
        <dbReference type="EC" id="7.2.2.21"/>
    </reaction>
</comment>
<dbReference type="Gene3D" id="2.70.150.10">
    <property type="entry name" value="Calcium-transporting ATPase, cytoplasmic transduction domain A"/>
    <property type="match status" value="1"/>
</dbReference>
<dbReference type="InterPro" id="IPR023298">
    <property type="entry name" value="ATPase_P-typ_TM_dom_sf"/>
</dbReference>
<dbReference type="InterPro" id="IPR001757">
    <property type="entry name" value="P_typ_ATPase"/>
</dbReference>
<dbReference type="SUPFAM" id="SSF81653">
    <property type="entry name" value="Calcium ATPase, transduction domain A"/>
    <property type="match status" value="1"/>
</dbReference>
<feature type="domain" description="P-type ATPase A" evidence="15">
    <location>
        <begin position="119"/>
        <end position="220"/>
    </location>
</feature>
<dbReference type="PROSITE" id="PS00154">
    <property type="entry name" value="ATPASE_E1_E2"/>
    <property type="match status" value="1"/>
</dbReference>
<evidence type="ECO:0000256" key="2">
    <source>
        <dbReference type="ARBA" id="ARBA00006024"/>
    </source>
</evidence>
<comment type="similarity">
    <text evidence="2 14">Belongs to the cation transport ATPase (P-type) (TC 3.A.3) family. Type IB subfamily.</text>
</comment>
<dbReference type="InterPro" id="IPR051014">
    <property type="entry name" value="Cation_Transport_ATPase_IB"/>
</dbReference>
<dbReference type="PRINTS" id="PR00120">
    <property type="entry name" value="HATPASE"/>
</dbReference>
<evidence type="ECO:0000256" key="10">
    <source>
        <dbReference type="ARBA" id="ARBA00023065"/>
    </source>
</evidence>
<evidence type="ECO:0000256" key="7">
    <source>
        <dbReference type="ARBA" id="ARBA00022723"/>
    </source>
</evidence>
<dbReference type="GO" id="GO:0016887">
    <property type="term" value="F:ATP hydrolysis activity"/>
    <property type="evidence" value="ECO:0007669"/>
    <property type="project" value="InterPro"/>
</dbReference>
<dbReference type="InterPro" id="IPR018303">
    <property type="entry name" value="ATPase_P-typ_P_site"/>
</dbReference>
<evidence type="ECO:0000256" key="11">
    <source>
        <dbReference type="ARBA" id="ARBA00023136"/>
    </source>
</evidence>
<dbReference type="InterPro" id="IPR023299">
    <property type="entry name" value="ATPase_P-typ_cyto_dom_N"/>
</dbReference>
<reference evidence="16" key="1">
    <citation type="submission" date="2019-11" db="EMBL/GenBank/DDBJ databases">
        <authorList>
            <person name="Feng L."/>
        </authorList>
    </citation>
    <scope>NUCLEOTIDE SEQUENCE</scope>
    <source>
        <strain evidence="16">SsimulansLFYP27</strain>
    </source>
</reference>
<dbReference type="SFLD" id="SFLDF00027">
    <property type="entry name" value="p-type_atpase"/>
    <property type="match status" value="1"/>
</dbReference>
<dbReference type="AlphaFoldDB" id="A0A6N3AAJ1"/>
<dbReference type="PRINTS" id="PR00119">
    <property type="entry name" value="CATATPASE"/>
</dbReference>
<keyword evidence="14" id="KW-1003">Cell membrane</keyword>
<feature type="transmembrane region" description="Helical" evidence="14">
    <location>
        <begin position="236"/>
        <end position="256"/>
    </location>
</feature>
<keyword evidence="3" id="KW-0813">Transport</keyword>
<dbReference type="SFLD" id="SFLDG00002">
    <property type="entry name" value="C1.7:_P-type_atpase_like"/>
    <property type="match status" value="1"/>
</dbReference>
<keyword evidence="9 14" id="KW-1133">Transmembrane helix</keyword>
<evidence type="ECO:0000256" key="13">
    <source>
        <dbReference type="ARBA" id="ARBA00049338"/>
    </source>
</evidence>
<evidence type="ECO:0000259" key="15">
    <source>
        <dbReference type="Pfam" id="PF00122"/>
    </source>
</evidence>
<dbReference type="PANTHER" id="PTHR48085:SF5">
    <property type="entry name" value="CADMIUM_ZINC-TRANSPORTING ATPASE HMA4-RELATED"/>
    <property type="match status" value="1"/>
</dbReference>
<dbReference type="CDD" id="cd02079">
    <property type="entry name" value="P-type_ATPase_HM"/>
    <property type="match status" value="1"/>
</dbReference>
<keyword evidence="11 14" id="KW-0472">Membrane</keyword>
<dbReference type="GO" id="GO:0005886">
    <property type="term" value="C:plasma membrane"/>
    <property type="evidence" value="ECO:0007669"/>
    <property type="project" value="UniProtKB-SubCell"/>
</dbReference>
<dbReference type="SFLD" id="SFLDS00003">
    <property type="entry name" value="Haloacid_Dehalogenase"/>
    <property type="match status" value="1"/>
</dbReference>
<feature type="transmembrane region" description="Helical" evidence="14">
    <location>
        <begin position="572"/>
        <end position="591"/>
    </location>
</feature>
<dbReference type="NCBIfam" id="TIGR01494">
    <property type="entry name" value="ATPase_P-type"/>
    <property type="match status" value="1"/>
</dbReference>
<organism evidence="16">
    <name type="scientific">Staphylococcus simulans</name>
    <dbReference type="NCBI Taxonomy" id="1286"/>
    <lineage>
        <taxon>Bacteria</taxon>
        <taxon>Bacillati</taxon>
        <taxon>Bacillota</taxon>
        <taxon>Bacilli</taxon>
        <taxon>Bacillales</taxon>
        <taxon>Staphylococcaceae</taxon>
        <taxon>Staphylococcus</taxon>
    </lineage>
</organism>
<keyword evidence="14" id="KW-0067">ATP-binding</keyword>
<dbReference type="InterPro" id="IPR044492">
    <property type="entry name" value="P_typ_ATPase_HD_dom"/>
</dbReference>
<dbReference type="InterPro" id="IPR023214">
    <property type="entry name" value="HAD_sf"/>
</dbReference>
<dbReference type="Pfam" id="PF00702">
    <property type="entry name" value="Hydrolase"/>
    <property type="match status" value="1"/>
</dbReference>
<feature type="transmembrane region" description="Helical" evidence="14">
    <location>
        <begin position="12"/>
        <end position="31"/>
    </location>
</feature>
<dbReference type="InterPro" id="IPR027256">
    <property type="entry name" value="P-typ_ATPase_IB"/>
</dbReference>
<dbReference type="GO" id="GO:0046872">
    <property type="term" value="F:metal ion binding"/>
    <property type="evidence" value="ECO:0007669"/>
    <property type="project" value="UniProtKB-KW"/>
</dbReference>
<evidence type="ECO:0000313" key="16">
    <source>
        <dbReference type="EMBL" id="VYT85392.1"/>
    </source>
</evidence>
<dbReference type="SUPFAM" id="SSF56784">
    <property type="entry name" value="HAD-like"/>
    <property type="match status" value="1"/>
</dbReference>
<accession>A0A6N3AAJ1</accession>
<keyword evidence="6 14" id="KW-0812">Transmembrane</keyword>
<protein>
    <recommendedName>
        <fullName evidence="12">Cd(2+)-exporting ATPase</fullName>
        <ecNumber evidence="12">7.2.2.21</ecNumber>
    </recommendedName>
</protein>
<dbReference type="GO" id="GO:0008551">
    <property type="term" value="F:P-type cadmium transporter activity"/>
    <property type="evidence" value="ECO:0007669"/>
    <property type="project" value="UniProtKB-EC"/>
</dbReference>
<dbReference type="GO" id="GO:0005524">
    <property type="term" value="F:ATP binding"/>
    <property type="evidence" value="ECO:0007669"/>
    <property type="project" value="UniProtKB-UniRule"/>
</dbReference>
<keyword evidence="7 14" id="KW-0479">Metal-binding</keyword>
<dbReference type="Gene3D" id="3.40.50.1000">
    <property type="entry name" value="HAD superfamily/HAD-like"/>
    <property type="match status" value="1"/>
</dbReference>
<dbReference type="Pfam" id="PF00122">
    <property type="entry name" value="E1-E2_ATPase"/>
    <property type="match status" value="1"/>
</dbReference>
<comment type="subcellular location">
    <subcellularLocation>
        <location evidence="1">Cell membrane</location>
        <topology evidence="1">Multi-pass membrane protein</topology>
    </subcellularLocation>
</comment>
<evidence type="ECO:0000256" key="4">
    <source>
        <dbReference type="ARBA" id="ARBA00022539"/>
    </source>
</evidence>
<dbReference type="PANTHER" id="PTHR48085">
    <property type="entry name" value="CADMIUM/ZINC-TRANSPORTING ATPASE HMA2-RELATED"/>
    <property type="match status" value="1"/>
</dbReference>
<dbReference type="InterPro" id="IPR008250">
    <property type="entry name" value="ATPase_P-typ_transduc_dom_A_sf"/>
</dbReference>